<dbReference type="EMBL" id="JAUOTP010000003">
    <property type="protein sequence ID" value="MDO6414218.1"/>
    <property type="molecule type" value="Genomic_DNA"/>
</dbReference>
<protein>
    <submittedName>
        <fullName evidence="1">Uncharacterized protein</fullName>
    </submittedName>
</protein>
<sequence>MPAHAEPELSTNEWTAVAVALKDAHKCGCIAENRVKLGALGKLAIAVFGPRHPLPLADPRLEAIRSFVCASHRRQSPATDLAKPLEDHGFSQAQIDALGLLSR</sequence>
<gene>
    <name evidence="1" type="ORF">Q4F19_07475</name>
</gene>
<name>A0ABT8Y7B9_9SPHN</name>
<evidence type="ECO:0000313" key="2">
    <source>
        <dbReference type="Proteomes" id="UP001169764"/>
    </source>
</evidence>
<proteinExistence type="predicted"/>
<organism evidence="1 2">
    <name type="scientific">Sphingomonas natans</name>
    <dbReference type="NCBI Taxonomy" id="3063330"/>
    <lineage>
        <taxon>Bacteria</taxon>
        <taxon>Pseudomonadati</taxon>
        <taxon>Pseudomonadota</taxon>
        <taxon>Alphaproteobacteria</taxon>
        <taxon>Sphingomonadales</taxon>
        <taxon>Sphingomonadaceae</taxon>
        <taxon>Sphingomonas</taxon>
    </lineage>
</organism>
<dbReference type="RefSeq" id="WP_303541255.1">
    <property type="nucleotide sequence ID" value="NZ_JAUOTP010000003.1"/>
</dbReference>
<dbReference type="Proteomes" id="UP001169764">
    <property type="component" value="Unassembled WGS sequence"/>
</dbReference>
<keyword evidence="2" id="KW-1185">Reference proteome</keyword>
<reference evidence="1" key="1">
    <citation type="submission" date="2023-07" db="EMBL/GenBank/DDBJ databases">
        <authorList>
            <person name="Kim M."/>
        </authorList>
    </citation>
    <scope>NUCLEOTIDE SEQUENCE</scope>
    <source>
        <strain evidence="1">BIUV-7</strain>
    </source>
</reference>
<comment type="caution">
    <text evidence="1">The sequence shown here is derived from an EMBL/GenBank/DDBJ whole genome shotgun (WGS) entry which is preliminary data.</text>
</comment>
<evidence type="ECO:0000313" key="1">
    <source>
        <dbReference type="EMBL" id="MDO6414218.1"/>
    </source>
</evidence>
<accession>A0ABT8Y7B9</accession>